<accession>A0A1H0DVW8</accession>
<dbReference type="Pfam" id="PF02518">
    <property type="entry name" value="HATPase_c"/>
    <property type="match status" value="1"/>
</dbReference>
<dbReference type="InterPro" id="IPR013506">
    <property type="entry name" value="Topo_IIA_bsu_dom2"/>
</dbReference>
<dbReference type="InterPro" id="IPR003594">
    <property type="entry name" value="HATPase_dom"/>
</dbReference>
<feature type="binding site" evidence="10">
    <location>
        <position position="493"/>
    </location>
    <ligand>
        <name>Mg(2+)</name>
        <dbReference type="ChEBI" id="CHEBI:18420"/>
        <label>2</label>
    </ligand>
</feature>
<dbReference type="RefSeq" id="WP_092065269.1">
    <property type="nucleotide sequence ID" value="NZ_FNIN01000006.1"/>
</dbReference>
<dbReference type="FunFam" id="3.40.50.670:FF:000001">
    <property type="entry name" value="DNA topoisomerase 2"/>
    <property type="match status" value="1"/>
</dbReference>
<dbReference type="InterPro" id="IPR013760">
    <property type="entry name" value="Topo_IIA-like_dom_sf"/>
</dbReference>
<dbReference type="CDD" id="cd03366">
    <property type="entry name" value="TOPRIM_TopoIIA_GyrB"/>
    <property type="match status" value="1"/>
</dbReference>
<dbReference type="SMART" id="SM00433">
    <property type="entry name" value="TOP2c"/>
    <property type="match status" value="1"/>
</dbReference>
<evidence type="ECO:0000256" key="5">
    <source>
        <dbReference type="ARBA" id="ARBA00022840"/>
    </source>
</evidence>
<keyword evidence="7 10" id="KW-0799">Topoisomerase</keyword>
<feature type="binding site" evidence="10">
    <location>
        <position position="493"/>
    </location>
    <ligand>
        <name>Mg(2+)</name>
        <dbReference type="ChEBI" id="CHEBI:18420"/>
        <label>1</label>
        <note>catalytic</note>
    </ligand>
</feature>
<feature type="binding site" evidence="10">
    <location>
        <position position="421"/>
    </location>
    <ligand>
        <name>Mg(2+)</name>
        <dbReference type="ChEBI" id="CHEBI:18420"/>
        <label>1</label>
        <note>catalytic</note>
    </ligand>
</feature>
<dbReference type="STRING" id="206665.SAMN04488516_10626"/>
<keyword evidence="5 10" id="KW-0067">ATP-binding</keyword>
<keyword evidence="4 10" id="KW-0547">Nucleotide-binding</keyword>
<evidence type="ECO:0000256" key="3">
    <source>
        <dbReference type="ARBA" id="ARBA00022723"/>
    </source>
</evidence>
<evidence type="ECO:0000313" key="12">
    <source>
        <dbReference type="EMBL" id="SDN74302.1"/>
    </source>
</evidence>
<evidence type="ECO:0000256" key="1">
    <source>
        <dbReference type="ARBA" id="ARBA00000185"/>
    </source>
</evidence>
<dbReference type="InterPro" id="IPR000565">
    <property type="entry name" value="Topo_IIA_B"/>
</dbReference>
<dbReference type="GO" id="GO:0003677">
    <property type="term" value="F:DNA binding"/>
    <property type="evidence" value="ECO:0007669"/>
    <property type="project" value="UniProtKB-KW"/>
</dbReference>
<dbReference type="SUPFAM" id="SSF54211">
    <property type="entry name" value="Ribosomal protein S5 domain 2-like"/>
    <property type="match status" value="1"/>
</dbReference>
<organism evidence="12 13">
    <name type="scientific">Desulfonauticus submarinus</name>
    <dbReference type="NCBI Taxonomy" id="206665"/>
    <lineage>
        <taxon>Bacteria</taxon>
        <taxon>Pseudomonadati</taxon>
        <taxon>Thermodesulfobacteriota</taxon>
        <taxon>Desulfovibrionia</taxon>
        <taxon>Desulfovibrionales</taxon>
        <taxon>Desulfonauticaceae</taxon>
        <taxon>Desulfonauticus</taxon>
    </lineage>
</organism>
<gene>
    <name evidence="10" type="primary">gyrB</name>
    <name evidence="12" type="ORF">SAMN04488516_10626</name>
</gene>
<dbReference type="InterPro" id="IPR014721">
    <property type="entry name" value="Ribsml_uS5_D2-typ_fold_subgr"/>
</dbReference>
<feature type="domain" description="Toprim" evidence="11">
    <location>
        <begin position="415"/>
        <end position="528"/>
    </location>
</feature>
<dbReference type="InterPro" id="IPR011557">
    <property type="entry name" value="GyrB"/>
</dbReference>
<protein>
    <recommendedName>
        <fullName evidence="10">DNA gyrase subunit B</fullName>
        <ecNumber evidence="10">5.6.2.2</ecNumber>
    </recommendedName>
</protein>
<comment type="similarity">
    <text evidence="2 10">Belongs to the type II topoisomerase GyrB family.</text>
</comment>
<sequence length="786" mass="90297">MSNYNAESIKILEGLSAVRKRPAMYIGSTDYRGLHHLVYEVVDNSIDEAMAGYCNHIKILIHLDNSVTVIDNGRGIPVDIHPKEGRPAVEVVMTVLHAGGKFDNSTYKVSGGLHGVGVSVVNALSEFLEVTIRRNGKKYFQRYERGIPVTELKEIGETNKTGTTVKFRPDEEIFEEVIFDYSILAKRFEELAYLNSGILIELLDERTGNHDSFKFEGGIKSFVEKLNSGNVAIHPVCYGFAETEQVQVEFAFQYSTNYSEKILSFANNIRTIEGGTHLVGFRTALTRAINNYINNAKDLPKKLKIKISGDDVKEGLAAIVSVKLPNPQFEGQTKTKLGNSEIQGIVASFVYEKVNTFLEENPKEAKTIIEKIVDSARAREAAKKARELVRRKSALSDNSLPGKLADCQSKKPEESEIFIVEGDSAGGSAKQGRNPKFQAILPLRGKILNVEKTRLDKMLENKEIRALITALGLGIEQENLSKLRYHKIIIMTDADVDGAHIRTLLLTLFYRKFKEVIDGGYLYIAQPPLYRISEKKKEYYFVDDKELNEFLLNRILDKIEIYVDDKLIDNKKEFILNLNNLKYNLDEVFNIGLNSNLFFYLLNFKDKITVQNFDSIYLNLKEYLNNFNINLIIDEIINEDEEKRVFLIFESNDFKVKVGIEFFNSKIYRKSFELVKYFKEFSEKFIFNVKFFDNFYQINNLFELYEKIYELSRKGINIQRYKGLGEMNPEQLWDTTMNPDKRILYQVKIEDGEEADELFSNLMGEKVEPRRDFIQRNALLVKELDI</sequence>
<keyword evidence="10" id="KW-0963">Cytoplasm</keyword>
<evidence type="ECO:0000256" key="10">
    <source>
        <dbReference type="HAMAP-Rule" id="MF_01898"/>
    </source>
</evidence>
<dbReference type="InterPro" id="IPR006171">
    <property type="entry name" value="TOPRIM_dom"/>
</dbReference>
<evidence type="ECO:0000256" key="8">
    <source>
        <dbReference type="ARBA" id="ARBA00023125"/>
    </source>
</evidence>
<keyword evidence="13" id="KW-1185">Reference proteome</keyword>
<evidence type="ECO:0000256" key="2">
    <source>
        <dbReference type="ARBA" id="ARBA00010708"/>
    </source>
</evidence>
<dbReference type="PROSITE" id="PS50880">
    <property type="entry name" value="TOPRIM"/>
    <property type="match status" value="1"/>
</dbReference>
<dbReference type="GO" id="GO:0046872">
    <property type="term" value="F:metal ion binding"/>
    <property type="evidence" value="ECO:0007669"/>
    <property type="project" value="UniProtKB-KW"/>
</dbReference>
<dbReference type="EC" id="5.6.2.2" evidence="10"/>
<comment type="cofactor">
    <cofactor evidence="10">
        <name>Mg(2+)</name>
        <dbReference type="ChEBI" id="CHEBI:18420"/>
    </cofactor>
    <cofactor evidence="10">
        <name>Mn(2+)</name>
        <dbReference type="ChEBI" id="CHEBI:29035"/>
    </cofactor>
    <cofactor evidence="10">
        <name>Ca(2+)</name>
        <dbReference type="ChEBI" id="CHEBI:29108"/>
    </cofactor>
    <text evidence="10">Binds two Mg(2+) per subunit. The magnesium ions form salt bridges with both the protein and the DNA. Can also accept other divalent metal cations, such as Mn(2+) or Ca(2+).</text>
</comment>
<keyword evidence="8" id="KW-0238">DNA-binding</keyword>
<dbReference type="GO" id="GO:0006265">
    <property type="term" value="P:DNA topological change"/>
    <property type="evidence" value="ECO:0007669"/>
    <property type="project" value="UniProtKB-UniRule"/>
</dbReference>
<comment type="subunit">
    <text evidence="10">Heterotetramer, composed of two GyrA and two GyrB chains. In the heterotetramer, GyrA contains the active site tyrosine that forms a transient covalent intermediate with DNA, while GyrB binds cofactors and catalyzes ATP hydrolysis.</text>
</comment>
<dbReference type="CDD" id="cd16928">
    <property type="entry name" value="HATPase_GyrB-like"/>
    <property type="match status" value="1"/>
</dbReference>
<dbReference type="SUPFAM" id="SSF55874">
    <property type="entry name" value="ATPase domain of HSP90 chaperone/DNA topoisomerase II/histidine kinase"/>
    <property type="match status" value="1"/>
</dbReference>
<comment type="function">
    <text evidence="10">A type II topoisomerase that negatively supercoils closed circular double-stranded (ds) DNA in an ATP-dependent manner to modulate DNA topology and maintain chromosomes in an underwound state. Negative supercoiling favors strand separation, and DNA replication, transcription, recombination and repair, all of which involve strand separation. Also able to catalyze the interconversion of other topological isomers of dsDNA rings, including catenanes and knotted rings. Type II topoisomerases break and join 2 DNA strands simultaneously in an ATP-dependent manner.</text>
</comment>
<dbReference type="Pfam" id="PF00986">
    <property type="entry name" value="DNA_gyraseB_C"/>
    <property type="match status" value="1"/>
</dbReference>
<feature type="site" description="Interaction with DNA" evidence="10">
    <location>
        <position position="449"/>
    </location>
</feature>
<dbReference type="Gene3D" id="3.30.565.10">
    <property type="entry name" value="Histidine kinase-like ATPase, C-terminal domain"/>
    <property type="match status" value="1"/>
</dbReference>
<dbReference type="Proteomes" id="UP000199602">
    <property type="component" value="Unassembled WGS sequence"/>
</dbReference>
<dbReference type="PRINTS" id="PR01159">
    <property type="entry name" value="DNAGYRASEB"/>
</dbReference>
<dbReference type="InterPro" id="IPR001241">
    <property type="entry name" value="Topo_IIA"/>
</dbReference>
<dbReference type="CDD" id="cd00822">
    <property type="entry name" value="TopoII_Trans_DNA_gyrase"/>
    <property type="match status" value="1"/>
</dbReference>
<evidence type="ECO:0000313" key="13">
    <source>
        <dbReference type="Proteomes" id="UP000199602"/>
    </source>
</evidence>
<dbReference type="Pfam" id="PF01751">
    <property type="entry name" value="Toprim"/>
    <property type="match status" value="1"/>
</dbReference>
<dbReference type="GO" id="GO:0003918">
    <property type="term" value="F:DNA topoisomerase type II (double strand cut, ATP-hydrolyzing) activity"/>
    <property type="evidence" value="ECO:0007669"/>
    <property type="project" value="UniProtKB-UniRule"/>
</dbReference>
<name>A0A1H0DVW8_9BACT</name>
<evidence type="ECO:0000256" key="9">
    <source>
        <dbReference type="ARBA" id="ARBA00023235"/>
    </source>
</evidence>
<dbReference type="InterPro" id="IPR036890">
    <property type="entry name" value="HATPase_C_sf"/>
</dbReference>
<dbReference type="Gene3D" id="3.30.230.10">
    <property type="match status" value="1"/>
</dbReference>
<keyword evidence="9 10" id="KW-0413">Isomerase</keyword>
<dbReference type="PRINTS" id="PR00418">
    <property type="entry name" value="TPI2FAMILY"/>
</dbReference>
<dbReference type="InterPro" id="IPR020568">
    <property type="entry name" value="Ribosomal_Su5_D2-typ_SF"/>
</dbReference>
<proteinExistence type="inferred from homology"/>
<keyword evidence="3 10" id="KW-0479">Metal-binding</keyword>
<evidence type="ECO:0000256" key="4">
    <source>
        <dbReference type="ARBA" id="ARBA00022741"/>
    </source>
</evidence>
<dbReference type="InterPro" id="IPR034160">
    <property type="entry name" value="TOPRIM_GyrB"/>
</dbReference>
<dbReference type="GO" id="GO:0005524">
    <property type="term" value="F:ATP binding"/>
    <property type="evidence" value="ECO:0007669"/>
    <property type="project" value="UniProtKB-UniRule"/>
</dbReference>
<dbReference type="EMBL" id="FNIN01000006">
    <property type="protein sequence ID" value="SDN74302.1"/>
    <property type="molecule type" value="Genomic_DNA"/>
</dbReference>
<dbReference type="FunFam" id="3.30.565.10:FF:000002">
    <property type="entry name" value="DNA gyrase subunit B"/>
    <property type="match status" value="1"/>
</dbReference>
<keyword evidence="6 10" id="KW-0460">Magnesium</keyword>
<dbReference type="OrthoDB" id="9802808at2"/>
<dbReference type="InterPro" id="IPR002288">
    <property type="entry name" value="DNA_gyrase_B_C"/>
</dbReference>
<dbReference type="PANTHER" id="PTHR45866:SF1">
    <property type="entry name" value="DNA GYRASE SUBUNIT B, MITOCHONDRIAL"/>
    <property type="match status" value="1"/>
</dbReference>
<dbReference type="GO" id="GO:0006261">
    <property type="term" value="P:DNA-templated DNA replication"/>
    <property type="evidence" value="ECO:0007669"/>
    <property type="project" value="UniProtKB-UniRule"/>
</dbReference>
<dbReference type="FunFam" id="3.30.230.10:FF:000005">
    <property type="entry name" value="DNA gyrase subunit B"/>
    <property type="match status" value="1"/>
</dbReference>
<dbReference type="HAMAP" id="MF_01898">
    <property type="entry name" value="GyrB"/>
    <property type="match status" value="1"/>
</dbReference>
<comment type="catalytic activity">
    <reaction evidence="1 10">
        <text>ATP-dependent breakage, passage and rejoining of double-stranded DNA.</text>
        <dbReference type="EC" id="5.6.2.2"/>
    </reaction>
</comment>
<dbReference type="PROSITE" id="PS00177">
    <property type="entry name" value="TOPOISOMERASE_II"/>
    <property type="match status" value="1"/>
</dbReference>
<dbReference type="InterPro" id="IPR018522">
    <property type="entry name" value="TopoIIA_CS"/>
</dbReference>
<dbReference type="PANTHER" id="PTHR45866">
    <property type="entry name" value="DNA GYRASE/TOPOISOMERASE SUBUNIT B"/>
    <property type="match status" value="1"/>
</dbReference>
<dbReference type="NCBIfam" id="NF011501">
    <property type="entry name" value="PRK14939.1"/>
    <property type="match status" value="1"/>
</dbReference>
<evidence type="ECO:0000256" key="7">
    <source>
        <dbReference type="ARBA" id="ARBA00023029"/>
    </source>
</evidence>
<dbReference type="SMART" id="SM00387">
    <property type="entry name" value="HATPase_c"/>
    <property type="match status" value="1"/>
</dbReference>
<comment type="miscellaneous">
    <text evidence="10">Few gyrases are as efficient as E.coli at forming negative supercoils. Not all organisms have 2 type II topoisomerases; in organisms with a single type II topoisomerase this enzyme also has to decatenate newly replicated chromosomes.</text>
</comment>
<dbReference type="AlphaFoldDB" id="A0A1H0DVW8"/>
<evidence type="ECO:0000256" key="6">
    <source>
        <dbReference type="ARBA" id="ARBA00022842"/>
    </source>
</evidence>
<dbReference type="Gene3D" id="3.40.50.670">
    <property type="match status" value="2"/>
</dbReference>
<dbReference type="GO" id="GO:0005737">
    <property type="term" value="C:cytoplasm"/>
    <property type="evidence" value="ECO:0007669"/>
    <property type="project" value="UniProtKB-SubCell"/>
</dbReference>
<dbReference type="NCBIfam" id="TIGR01059">
    <property type="entry name" value="gyrB"/>
    <property type="match status" value="1"/>
</dbReference>
<feature type="binding site" evidence="10">
    <location>
        <position position="495"/>
    </location>
    <ligand>
        <name>Mg(2+)</name>
        <dbReference type="ChEBI" id="CHEBI:18420"/>
        <label>2</label>
    </ligand>
</feature>
<dbReference type="Pfam" id="PF00204">
    <property type="entry name" value="DNA_gyraseB"/>
    <property type="match status" value="1"/>
</dbReference>
<feature type="site" description="Interaction with DNA" evidence="10">
    <location>
        <position position="446"/>
    </location>
</feature>
<comment type="subcellular location">
    <subcellularLocation>
        <location evidence="10">Cytoplasm</location>
    </subcellularLocation>
</comment>
<reference evidence="12 13" key="1">
    <citation type="submission" date="2016-10" db="EMBL/GenBank/DDBJ databases">
        <authorList>
            <person name="de Groot N.N."/>
        </authorList>
    </citation>
    <scope>NUCLEOTIDE SEQUENCE [LARGE SCALE GENOMIC DNA]</scope>
    <source>
        <strain evidence="12 13">DSM 15269</strain>
    </source>
</reference>
<dbReference type="InterPro" id="IPR013759">
    <property type="entry name" value="Topo_IIA_B_C"/>
</dbReference>
<dbReference type="SUPFAM" id="SSF56719">
    <property type="entry name" value="Type II DNA topoisomerase"/>
    <property type="match status" value="2"/>
</dbReference>
<evidence type="ECO:0000259" key="11">
    <source>
        <dbReference type="PROSITE" id="PS50880"/>
    </source>
</evidence>
<dbReference type="GO" id="GO:0005694">
    <property type="term" value="C:chromosome"/>
    <property type="evidence" value="ECO:0007669"/>
    <property type="project" value="InterPro"/>
</dbReference>
<dbReference type="NCBIfam" id="NF004189">
    <property type="entry name" value="PRK05644.1"/>
    <property type="match status" value="1"/>
</dbReference>